<dbReference type="GO" id="GO:0006313">
    <property type="term" value="P:DNA transposition"/>
    <property type="evidence" value="ECO:0007669"/>
    <property type="project" value="InterPro"/>
</dbReference>
<dbReference type="Proteomes" id="UP000235786">
    <property type="component" value="Unassembled WGS sequence"/>
</dbReference>
<protein>
    <recommendedName>
        <fullName evidence="1">Transposase Tc1-like domain-containing protein</fullName>
    </recommendedName>
</protein>
<dbReference type="GO" id="GO:0003677">
    <property type="term" value="F:DNA binding"/>
    <property type="evidence" value="ECO:0007669"/>
    <property type="project" value="InterPro"/>
</dbReference>
<dbReference type="AlphaFoldDB" id="A0A2J6QXS9"/>
<dbReference type="EMBL" id="KZ613964">
    <property type="protein sequence ID" value="PMD31062.1"/>
    <property type="molecule type" value="Genomic_DNA"/>
</dbReference>
<gene>
    <name evidence="2" type="ORF">L207DRAFT_537485</name>
</gene>
<dbReference type="OrthoDB" id="3548492at2759"/>
<proteinExistence type="predicted"/>
<evidence type="ECO:0000259" key="1">
    <source>
        <dbReference type="Pfam" id="PF01498"/>
    </source>
</evidence>
<organism evidence="2 3">
    <name type="scientific">Hyaloscypha variabilis (strain UAMH 11265 / GT02V1 / F)</name>
    <name type="common">Meliniomyces variabilis</name>
    <dbReference type="NCBI Taxonomy" id="1149755"/>
    <lineage>
        <taxon>Eukaryota</taxon>
        <taxon>Fungi</taxon>
        <taxon>Dikarya</taxon>
        <taxon>Ascomycota</taxon>
        <taxon>Pezizomycotina</taxon>
        <taxon>Leotiomycetes</taxon>
        <taxon>Helotiales</taxon>
        <taxon>Hyaloscyphaceae</taxon>
        <taxon>Hyaloscypha</taxon>
        <taxon>Hyaloscypha variabilis</taxon>
    </lineage>
</organism>
<keyword evidence="3" id="KW-1185">Reference proteome</keyword>
<feature type="domain" description="Transposase Tc1-like" evidence="1">
    <location>
        <begin position="63"/>
        <end position="122"/>
    </location>
</feature>
<reference evidence="2 3" key="1">
    <citation type="submission" date="2016-04" db="EMBL/GenBank/DDBJ databases">
        <title>A degradative enzymes factory behind the ericoid mycorrhizal symbiosis.</title>
        <authorList>
            <consortium name="DOE Joint Genome Institute"/>
            <person name="Martino E."/>
            <person name="Morin E."/>
            <person name="Grelet G."/>
            <person name="Kuo A."/>
            <person name="Kohler A."/>
            <person name="Daghino S."/>
            <person name="Barry K."/>
            <person name="Choi C."/>
            <person name="Cichocki N."/>
            <person name="Clum A."/>
            <person name="Copeland A."/>
            <person name="Hainaut M."/>
            <person name="Haridas S."/>
            <person name="Labutti K."/>
            <person name="Lindquist E."/>
            <person name="Lipzen A."/>
            <person name="Khouja H.-R."/>
            <person name="Murat C."/>
            <person name="Ohm R."/>
            <person name="Olson A."/>
            <person name="Spatafora J."/>
            <person name="Veneault-Fourrey C."/>
            <person name="Henrissat B."/>
            <person name="Grigoriev I."/>
            <person name="Martin F."/>
            <person name="Perotto S."/>
        </authorList>
    </citation>
    <scope>NUCLEOTIDE SEQUENCE [LARGE SCALE GENOMIC DNA]</scope>
    <source>
        <strain evidence="2 3">F</strain>
    </source>
</reference>
<dbReference type="InterPro" id="IPR002492">
    <property type="entry name" value="Transposase_Tc1-like"/>
</dbReference>
<name>A0A2J6QXS9_HYAVF</name>
<evidence type="ECO:0000313" key="2">
    <source>
        <dbReference type="EMBL" id="PMD31062.1"/>
    </source>
</evidence>
<dbReference type="Pfam" id="PF01498">
    <property type="entry name" value="HTH_Tnp_Tc3_2"/>
    <property type="match status" value="1"/>
</dbReference>
<sequence length="128" mass="14937">MPPQRTPLGSISGNSRWGKELTPYIRGQIAVRRIARRRLLLTTKAPGKSYTPAQERRCVRHARLNLKDIYQQVIDACGLLYRRSTVKKILKKHSICNWRAKKRPELIEAHALNRLTWCLAYRGWTSEE</sequence>
<evidence type="ECO:0000313" key="3">
    <source>
        <dbReference type="Proteomes" id="UP000235786"/>
    </source>
</evidence>
<accession>A0A2J6QXS9</accession>
<dbReference type="GO" id="GO:0015074">
    <property type="term" value="P:DNA integration"/>
    <property type="evidence" value="ECO:0007669"/>
    <property type="project" value="InterPro"/>
</dbReference>